<evidence type="ECO:0000313" key="2">
    <source>
        <dbReference type="EMBL" id="SVA19971.1"/>
    </source>
</evidence>
<accession>A0A381TWZ0</accession>
<organism evidence="2">
    <name type="scientific">marine metagenome</name>
    <dbReference type="NCBI Taxonomy" id="408172"/>
    <lineage>
        <taxon>unclassified sequences</taxon>
        <taxon>metagenomes</taxon>
        <taxon>ecological metagenomes</taxon>
    </lineage>
</organism>
<dbReference type="PANTHER" id="PTHR21310">
    <property type="entry name" value="AMINOGLYCOSIDE PHOSPHOTRANSFERASE-RELATED-RELATED"/>
    <property type="match status" value="1"/>
</dbReference>
<name>A0A381TWZ0_9ZZZZ</name>
<dbReference type="InterPro" id="IPR041726">
    <property type="entry name" value="ACAD10_11_N"/>
</dbReference>
<dbReference type="SUPFAM" id="SSF56112">
    <property type="entry name" value="Protein kinase-like (PK-like)"/>
    <property type="match status" value="1"/>
</dbReference>
<feature type="non-terminal residue" evidence="2">
    <location>
        <position position="212"/>
    </location>
</feature>
<dbReference type="CDD" id="cd05154">
    <property type="entry name" value="ACAD10_11_N-like"/>
    <property type="match status" value="1"/>
</dbReference>
<protein>
    <recommendedName>
        <fullName evidence="1">Aminoglycoside phosphotransferase domain-containing protein</fullName>
    </recommendedName>
</protein>
<dbReference type="Pfam" id="PF01636">
    <property type="entry name" value="APH"/>
    <property type="match status" value="1"/>
</dbReference>
<dbReference type="EMBL" id="UINC01005231">
    <property type="protein sequence ID" value="SVA19971.1"/>
    <property type="molecule type" value="Genomic_DNA"/>
</dbReference>
<dbReference type="InterPro" id="IPR002575">
    <property type="entry name" value="Aminoglycoside_PTrfase"/>
</dbReference>
<feature type="domain" description="Aminoglycoside phosphotransferase" evidence="1">
    <location>
        <begin position="25"/>
        <end position="208"/>
    </location>
</feature>
<gene>
    <name evidence="2" type="ORF">METZ01_LOCUS72825</name>
</gene>
<dbReference type="AlphaFoldDB" id="A0A381TWZ0"/>
<sequence>MSNDLQLKIEDFLLKNGKEGKVSELIPLTGGASAETWKFTFSDKKKSEQLILRKGSGKKSPLAVLKSEEAEIQKKVKSSGAPVPEIVAISSDDKDLGDAYLMNLIPGESIARKILRDNKFSEARQKLAFQCGEALAKIHSVDTNDFSQVPKKPIREELERLNLTYKSFNQPLPVFEYAFKWLNQQDFTTRKDALVHGDFRLGNLMIDESGLA</sequence>
<proteinExistence type="predicted"/>
<dbReference type="InterPro" id="IPR011009">
    <property type="entry name" value="Kinase-like_dom_sf"/>
</dbReference>
<reference evidence="2" key="1">
    <citation type="submission" date="2018-05" db="EMBL/GenBank/DDBJ databases">
        <authorList>
            <person name="Lanie J.A."/>
            <person name="Ng W.-L."/>
            <person name="Kazmierczak K.M."/>
            <person name="Andrzejewski T.M."/>
            <person name="Davidsen T.M."/>
            <person name="Wayne K.J."/>
            <person name="Tettelin H."/>
            <person name="Glass J.I."/>
            <person name="Rusch D."/>
            <person name="Podicherti R."/>
            <person name="Tsui H.-C.T."/>
            <person name="Winkler M.E."/>
        </authorList>
    </citation>
    <scope>NUCLEOTIDE SEQUENCE</scope>
</reference>
<dbReference type="InterPro" id="IPR051678">
    <property type="entry name" value="AGP_Transferase"/>
</dbReference>
<evidence type="ECO:0000259" key="1">
    <source>
        <dbReference type="Pfam" id="PF01636"/>
    </source>
</evidence>
<dbReference type="PANTHER" id="PTHR21310:SF57">
    <property type="entry name" value="BLR2944 PROTEIN"/>
    <property type="match status" value="1"/>
</dbReference>
<dbReference type="Gene3D" id="3.90.1200.10">
    <property type="match status" value="1"/>
</dbReference>
<dbReference type="Gene3D" id="3.30.200.20">
    <property type="entry name" value="Phosphorylase Kinase, domain 1"/>
    <property type="match status" value="1"/>
</dbReference>